<proteinExistence type="predicted"/>
<dbReference type="RefSeq" id="WP_039976895.1">
    <property type="nucleotide sequence ID" value="NZ_BSOL01000008.1"/>
</dbReference>
<evidence type="ECO:0000313" key="1">
    <source>
        <dbReference type="EMBL" id="QDZ90913.1"/>
    </source>
</evidence>
<dbReference type="EMBL" id="CP031775">
    <property type="protein sequence ID" value="QDZ90913.1"/>
    <property type="molecule type" value="Genomic_DNA"/>
</dbReference>
<name>A0A5B8QW97_9GAMM</name>
<sequence length="75" mass="8445">MAYTTERINLSISEEKLAQLIRDGSLCASDFRCLDAQSKQKVWQLCLICCQKRLSCSQCTQPSCSKIDILVNADK</sequence>
<gene>
    <name evidence="1" type="ORF">D0436_10755</name>
</gene>
<organism evidence="1">
    <name type="scientific">Shewanella decolorationis</name>
    <dbReference type="NCBI Taxonomy" id="256839"/>
    <lineage>
        <taxon>Bacteria</taxon>
        <taxon>Pseudomonadati</taxon>
        <taxon>Pseudomonadota</taxon>
        <taxon>Gammaproteobacteria</taxon>
        <taxon>Alteromonadales</taxon>
        <taxon>Shewanellaceae</taxon>
        <taxon>Shewanella</taxon>
    </lineage>
</organism>
<reference evidence="1" key="1">
    <citation type="journal article" date="2019" name="Ecotoxicol. Environ. Saf.">
        <title>Microbial characterization of heavy metal resistant bacterial strains isolated from an electroplating wastewater treatment plant.</title>
        <authorList>
            <person name="Cai X."/>
            <person name="Zheng X."/>
            <person name="Zhang D."/>
            <person name="Iqbal W."/>
            <person name="Liu C."/>
            <person name="Yang B."/>
            <person name="Zhao X."/>
            <person name="Lu X."/>
            <person name="Mao Y."/>
        </authorList>
    </citation>
    <scope>NUCLEOTIDE SEQUENCE [LARGE SCALE GENOMIC DNA]</scope>
    <source>
        <strain evidence="1">Ni1-3</strain>
    </source>
</reference>
<dbReference type="AlphaFoldDB" id="A0A5B8QW97"/>
<protein>
    <submittedName>
        <fullName evidence="1">Uncharacterized protein</fullName>
    </submittedName>
</protein>
<accession>A0A5B8QW97</accession>